<feature type="compositionally biased region" description="Low complexity" evidence="1">
    <location>
        <begin position="84"/>
        <end position="101"/>
    </location>
</feature>
<name>Q2J656_FRACC</name>
<dbReference type="HOGENOM" id="CLU_118979_0_0_11"/>
<dbReference type="AlphaFoldDB" id="Q2J656"/>
<dbReference type="Proteomes" id="UP000001937">
    <property type="component" value="Chromosome"/>
</dbReference>
<proteinExistence type="predicted"/>
<protein>
    <submittedName>
        <fullName evidence="2">Uncharacterized protein</fullName>
    </submittedName>
</protein>
<reference evidence="2 3" key="1">
    <citation type="journal article" date="2007" name="Genome Res.">
        <title>Genome characteristics of facultatively symbiotic Frankia sp. strains reflect host range and host plant biogeography.</title>
        <authorList>
            <person name="Normand P."/>
            <person name="Lapierre P."/>
            <person name="Tisa L.S."/>
            <person name="Gogarten J.P."/>
            <person name="Alloisio N."/>
            <person name="Bagnarol E."/>
            <person name="Bassi C.A."/>
            <person name="Berry A.M."/>
            <person name="Bickhart D.M."/>
            <person name="Choisne N."/>
            <person name="Couloux A."/>
            <person name="Cournoyer B."/>
            <person name="Cruveiller S."/>
            <person name="Daubin V."/>
            <person name="Demange N."/>
            <person name="Francino M.P."/>
            <person name="Goltsman E."/>
            <person name="Huang Y."/>
            <person name="Kopp O.R."/>
            <person name="Labarre L."/>
            <person name="Lapidus A."/>
            <person name="Lavire C."/>
            <person name="Marechal J."/>
            <person name="Martinez M."/>
            <person name="Mastronunzio J.E."/>
            <person name="Mullin B.C."/>
            <person name="Niemann J."/>
            <person name="Pujic P."/>
            <person name="Rawnsley T."/>
            <person name="Rouy Z."/>
            <person name="Schenowitz C."/>
            <person name="Sellstedt A."/>
            <person name="Tavares F."/>
            <person name="Tomkins J.P."/>
            <person name="Vallenet D."/>
            <person name="Valverde C."/>
            <person name="Wall L.G."/>
            <person name="Wang Y."/>
            <person name="Medigue C."/>
            <person name="Benson D.R."/>
        </authorList>
    </citation>
    <scope>NUCLEOTIDE SEQUENCE [LARGE SCALE GENOMIC DNA]</scope>
    <source>
        <strain evidence="3">DSM 45818 / CECT 9043 / CcI3</strain>
    </source>
</reference>
<accession>Q2J656</accession>
<dbReference type="KEGG" id="fra:Francci3_3886"/>
<organism evidence="2 3">
    <name type="scientific">Frankia casuarinae (strain DSM 45818 / CECT 9043 / HFP020203 / CcI3)</name>
    <dbReference type="NCBI Taxonomy" id="106370"/>
    <lineage>
        <taxon>Bacteria</taxon>
        <taxon>Bacillati</taxon>
        <taxon>Actinomycetota</taxon>
        <taxon>Actinomycetes</taxon>
        <taxon>Frankiales</taxon>
        <taxon>Frankiaceae</taxon>
        <taxon>Frankia</taxon>
    </lineage>
</organism>
<evidence type="ECO:0000256" key="1">
    <source>
        <dbReference type="SAM" id="MobiDB-lite"/>
    </source>
</evidence>
<evidence type="ECO:0000313" key="2">
    <source>
        <dbReference type="EMBL" id="ABD13236.1"/>
    </source>
</evidence>
<evidence type="ECO:0000313" key="3">
    <source>
        <dbReference type="Proteomes" id="UP000001937"/>
    </source>
</evidence>
<keyword evidence="3" id="KW-1185">Reference proteome</keyword>
<dbReference type="EMBL" id="CP000249">
    <property type="protein sequence ID" value="ABD13236.1"/>
    <property type="molecule type" value="Genomic_DNA"/>
</dbReference>
<gene>
    <name evidence="2" type="ordered locus">Francci3_3886</name>
</gene>
<sequence length="223" mass="22582">MDPKDPGIRHLDRSTVMIYRPPAGPPFRRSDRAGGPAVRENLTLDEPRRGIRSGRTMTLLPGLVLAGMVALTAGCGGSDDISVPPSVSTPTLPTSLPTALPSGPPTALPTSLPGVGRIDAVSGADALRGTNVPPDFPVPPGATVKVGTTTGKTSTVTLGGVSSDRVATFYRQTLPGAGYKITTDVGIPGVARAIQFNGHGVNGSIGAAGIGNTDGVAVVFTKR</sequence>
<dbReference type="STRING" id="106370.Francci3_3886"/>
<feature type="region of interest" description="Disordered" evidence="1">
    <location>
        <begin position="84"/>
        <end position="106"/>
    </location>
</feature>